<dbReference type="EMBL" id="VSSQ01001613">
    <property type="protein sequence ID" value="MPM09790.1"/>
    <property type="molecule type" value="Genomic_DNA"/>
</dbReference>
<protein>
    <submittedName>
        <fullName evidence="1">Uncharacterized protein</fullName>
    </submittedName>
</protein>
<comment type="caution">
    <text evidence="1">The sequence shown here is derived from an EMBL/GenBank/DDBJ whole genome shotgun (WGS) entry which is preliminary data.</text>
</comment>
<name>A0A644X0Z0_9ZZZZ</name>
<evidence type="ECO:0000313" key="1">
    <source>
        <dbReference type="EMBL" id="MPM09790.1"/>
    </source>
</evidence>
<sequence>MLVAQSSTKGKSSSVGMANVMGFVPSMFSTPNVGAIDGRAFVPVIPIMFCFAAIMA</sequence>
<organism evidence="1">
    <name type="scientific">bioreactor metagenome</name>
    <dbReference type="NCBI Taxonomy" id="1076179"/>
    <lineage>
        <taxon>unclassified sequences</taxon>
        <taxon>metagenomes</taxon>
        <taxon>ecological metagenomes</taxon>
    </lineage>
</organism>
<gene>
    <name evidence="1" type="ORF">SDC9_56113</name>
</gene>
<accession>A0A644X0Z0</accession>
<dbReference type="AlphaFoldDB" id="A0A644X0Z0"/>
<reference evidence="1" key="1">
    <citation type="submission" date="2019-08" db="EMBL/GenBank/DDBJ databases">
        <authorList>
            <person name="Kucharzyk K."/>
            <person name="Murdoch R.W."/>
            <person name="Higgins S."/>
            <person name="Loffler F."/>
        </authorList>
    </citation>
    <scope>NUCLEOTIDE SEQUENCE</scope>
</reference>
<proteinExistence type="predicted"/>